<dbReference type="GO" id="GO:0006633">
    <property type="term" value="P:fatty acid biosynthetic process"/>
    <property type="evidence" value="ECO:0007669"/>
    <property type="project" value="TreeGrafter"/>
</dbReference>
<dbReference type="SMART" id="SM00822">
    <property type="entry name" value="PKS_KR"/>
    <property type="match status" value="1"/>
</dbReference>
<dbReference type="InterPro" id="IPR036291">
    <property type="entry name" value="NAD(P)-bd_dom_sf"/>
</dbReference>
<dbReference type="GO" id="GO:0004312">
    <property type="term" value="F:fatty acid synthase activity"/>
    <property type="evidence" value="ECO:0007669"/>
    <property type="project" value="TreeGrafter"/>
</dbReference>
<evidence type="ECO:0000256" key="1">
    <source>
        <dbReference type="ARBA" id="ARBA00006484"/>
    </source>
</evidence>
<dbReference type="InterPro" id="IPR049490">
    <property type="entry name" value="C883_1060-like_KR_N"/>
</dbReference>
<dbReference type="SUPFAM" id="SSF51735">
    <property type="entry name" value="NAD(P)-binding Rossmann-fold domains"/>
    <property type="match status" value="2"/>
</dbReference>
<keyword evidence="6" id="KW-1185">Reference proteome</keyword>
<reference evidence="5 6" key="1">
    <citation type="submission" date="2016-05" db="EMBL/GenBank/DDBJ databases">
        <title>Single-cell genome of chain-forming Candidatus Thiomargarita nelsonii and comparison to other large sulfur-oxidizing bacteria.</title>
        <authorList>
            <person name="Winkel M."/>
            <person name="Salman V."/>
            <person name="Woyke T."/>
            <person name="Schulz-Vogt H."/>
            <person name="Richter M."/>
            <person name="Flood B."/>
            <person name="Bailey J."/>
            <person name="Amann R."/>
            <person name="Mussmann M."/>
        </authorList>
    </citation>
    <scope>NUCLEOTIDE SEQUENCE [LARGE SCALE GENOMIC DNA]</scope>
    <source>
        <strain evidence="5 6">THI036</strain>
    </source>
</reference>
<evidence type="ECO:0000256" key="2">
    <source>
        <dbReference type="ARBA" id="ARBA00022450"/>
    </source>
</evidence>
<dbReference type="PANTHER" id="PTHR43775:SF37">
    <property type="entry name" value="SI:DKEY-61P9.11"/>
    <property type="match status" value="1"/>
</dbReference>
<evidence type="ECO:0000313" key="5">
    <source>
        <dbReference type="EMBL" id="OAD22961.1"/>
    </source>
</evidence>
<sequence length="371" mass="41604">MGQKLATLLQNQGERCVLVFANHNYEKIEENQYTLNPAHPQNFQRLLEDSLGADYPRGIVHLWSQDNRFENDHNQPALQHAQILGSGSVLHLVQALIKKTWDHSPRLYLVTRGGQAVLSSQVQVEQSPLWGLGRTIASEHPELQCICLDLDFQTESVQSLFEELWSSEKESQVAWRKNKRHVARLEQQTISPRLDKKPIIRDNSSYLITGGTGSLGLQMAQWLAEQNAQHLILMSRQTTTTDVIKNTITQIEQTGVSVSIVKADVANENELNKVLEQIKNHPFPLRGVIHAAGVLEDGMLIGQNWERFEKVMAAKVYGAWNLHQLTADMALDFFVMFSSAASVLGNRGQSNYAAASGLSTESELPKMSNFV</sequence>
<name>A0A176S4B8_9GAMM</name>
<keyword evidence="5" id="KW-0808">Transferase</keyword>
<dbReference type="EC" id="2.-.-.-" evidence="5"/>
<feature type="domain" description="Ketoreductase" evidence="4">
    <location>
        <begin position="204"/>
        <end position="370"/>
    </location>
</feature>
<dbReference type="Gene3D" id="3.40.50.720">
    <property type="entry name" value="NAD(P)-binding Rossmann-like Domain"/>
    <property type="match status" value="1"/>
</dbReference>
<organism evidence="5 6">
    <name type="scientific">Candidatus Thiomargarita nelsonii</name>
    <dbReference type="NCBI Taxonomy" id="1003181"/>
    <lineage>
        <taxon>Bacteria</taxon>
        <taxon>Pseudomonadati</taxon>
        <taxon>Pseudomonadota</taxon>
        <taxon>Gammaproteobacteria</taxon>
        <taxon>Thiotrichales</taxon>
        <taxon>Thiotrichaceae</taxon>
        <taxon>Thiomargarita</taxon>
    </lineage>
</organism>
<accession>A0A176S4B8</accession>
<dbReference type="Proteomes" id="UP000076962">
    <property type="component" value="Unassembled WGS sequence"/>
</dbReference>
<keyword evidence="3" id="KW-0597">Phosphoprotein</keyword>
<dbReference type="AlphaFoldDB" id="A0A176S4B8"/>
<protein>
    <submittedName>
        <fullName evidence="5">Polyketide synthase, KR domain protein</fullName>
        <ecNumber evidence="5">2.-.-.-</ecNumber>
    </submittedName>
</protein>
<dbReference type="CDD" id="cd08955">
    <property type="entry name" value="KR_2_FAS_SDR_x"/>
    <property type="match status" value="1"/>
</dbReference>
<evidence type="ECO:0000259" key="4">
    <source>
        <dbReference type="SMART" id="SM00822"/>
    </source>
</evidence>
<evidence type="ECO:0000313" key="6">
    <source>
        <dbReference type="Proteomes" id="UP000076962"/>
    </source>
</evidence>
<dbReference type="InterPro" id="IPR050091">
    <property type="entry name" value="PKS_NRPS_Biosynth_Enz"/>
</dbReference>
<comment type="caution">
    <text evidence="5">The sequence shown here is derived from an EMBL/GenBank/DDBJ whole genome shotgun (WGS) entry which is preliminary data.</text>
</comment>
<comment type="similarity">
    <text evidence="1">Belongs to the short-chain dehydrogenases/reductases (SDR) family.</text>
</comment>
<dbReference type="Pfam" id="PF08659">
    <property type="entry name" value="KR"/>
    <property type="match status" value="1"/>
</dbReference>
<proteinExistence type="inferred from homology"/>
<dbReference type="PANTHER" id="PTHR43775">
    <property type="entry name" value="FATTY ACID SYNTHASE"/>
    <property type="match status" value="1"/>
</dbReference>
<evidence type="ECO:0000256" key="3">
    <source>
        <dbReference type="ARBA" id="ARBA00022553"/>
    </source>
</evidence>
<dbReference type="InterPro" id="IPR013968">
    <property type="entry name" value="PKS_KR"/>
</dbReference>
<gene>
    <name evidence="5" type="ORF">THIOM_001215</name>
</gene>
<dbReference type="InterPro" id="IPR057326">
    <property type="entry name" value="KR_dom"/>
</dbReference>
<dbReference type="Pfam" id="PF21394">
    <property type="entry name" value="Beta-ketacyl_N"/>
    <property type="match status" value="1"/>
</dbReference>
<dbReference type="EMBL" id="LUTY01000634">
    <property type="protein sequence ID" value="OAD22961.1"/>
    <property type="molecule type" value="Genomic_DNA"/>
</dbReference>
<keyword evidence="2" id="KW-0596">Phosphopantetheine</keyword>